<dbReference type="Gene3D" id="3.30.500.40">
    <property type="match status" value="1"/>
</dbReference>
<evidence type="ECO:0000313" key="3">
    <source>
        <dbReference type="Proteomes" id="UP001434883"/>
    </source>
</evidence>
<feature type="domain" description="Smad anchor for receptor activation-like C-terminal" evidence="1">
    <location>
        <begin position="15"/>
        <end position="55"/>
    </location>
</feature>
<evidence type="ECO:0000259" key="1">
    <source>
        <dbReference type="Pfam" id="PF11979"/>
    </source>
</evidence>
<comment type="caution">
    <text evidence="2">The sequence shown here is derived from an EMBL/GenBank/DDBJ whole genome shotgun (WGS) entry which is preliminary data.</text>
</comment>
<protein>
    <recommendedName>
        <fullName evidence="1">Smad anchor for receptor activation-like C-terminal domain-containing protein</fullName>
    </recommendedName>
</protein>
<reference evidence="2 3" key="1">
    <citation type="submission" date="2021-06" db="EMBL/GenBank/DDBJ databases">
        <authorList>
            <person name="Palmer J.M."/>
        </authorList>
    </citation>
    <scope>NUCLEOTIDE SEQUENCE [LARGE SCALE GENOMIC DNA]</scope>
    <source>
        <strain evidence="2 3">XC_2019</strain>
        <tissue evidence="2">Muscle</tissue>
    </source>
</reference>
<dbReference type="InterPro" id="IPR022557">
    <property type="entry name" value="SARA-like_C"/>
</dbReference>
<organism evidence="2 3">
    <name type="scientific">Xenoophorus captivus</name>
    <dbReference type="NCBI Taxonomy" id="1517983"/>
    <lineage>
        <taxon>Eukaryota</taxon>
        <taxon>Metazoa</taxon>
        <taxon>Chordata</taxon>
        <taxon>Craniata</taxon>
        <taxon>Vertebrata</taxon>
        <taxon>Euteleostomi</taxon>
        <taxon>Actinopterygii</taxon>
        <taxon>Neopterygii</taxon>
        <taxon>Teleostei</taxon>
        <taxon>Neoteleostei</taxon>
        <taxon>Acanthomorphata</taxon>
        <taxon>Ovalentaria</taxon>
        <taxon>Atherinomorphae</taxon>
        <taxon>Cyprinodontiformes</taxon>
        <taxon>Goodeidae</taxon>
        <taxon>Xenoophorus</taxon>
    </lineage>
</organism>
<name>A0ABV0RIG2_9TELE</name>
<evidence type="ECO:0000313" key="2">
    <source>
        <dbReference type="EMBL" id="MEQ2207890.1"/>
    </source>
</evidence>
<dbReference type="PANTHER" id="PTHR46319">
    <property type="entry name" value="ZINC FINGER FYVE DOMAIN-CONTAINING PROTEIN"/>
    <property type="match status" value="1"/>
</dbReference>
<dbReference type="PANTHER" id="PTHR46319:SF4">
    <property type="entry name" value="ZINC FINGER FYVE DOMAIN-CONTAINING PROTEIN 9"/>
    <property type="match status" value="1"/>
</dbReference>
<gene>
    <name evidence="2" type="ORF">XENOCAPTIV_020461</name>
</gene>
<keyword evidence="3" id="KW-1185">Reference proteome</keyword>
<dbReference type="Proteomes" id="UP001434883">
    <property type="component" value="Unassembled WGS sequence"/>
</dbReference>
<proteinExistence type="predicted"/>
<dbReference type="Pfam" id="PF11979">
    <property type="entry name" value="SARA_C"/>
    <property type="match status" value="1"/>
</dbReference>
<dbReference type="EMBL" id="JAHRIN010046426">
    <property type="protein sequence ID" value="MEQ2207890.1"/>
    <property type="molecule type" value="Genomic_DNA"/>
</dbReference>
<accession>A0ABV0RIG2</accession>
<sequence length="80" mass="9022">MECQKLHSLCFCISNSHPIKILFFPREVGFVAGSNGQPLPAQYLNALDSVLIPVIHSRGHKRGEKPLVMELIFYILEDIT</sequence>